<dbReference type="AlphaFoldDB" id="A0A1L7CWP2"/>
<sequence>MTRSTRPTAGGAEAAIARITLDEPERRNALTPELIGQLAEHLAAAAADASVRAVILDHAGGTFCSGADLDAAREVGMTAAAGGFLDLLRAIVDCPRPVIAVVDGHVRAGGLGLIGACDAVFASPGSDFAAPESRIGVAPAMIALTVLPRMVPRAAAAKLLTGCVFDTVAAAQCGLVTTVADDPAAAAAAFTAKLLRCSPQGLAETKALLTHEIRAAFDARGAGLAETSARLFATEEAREGMAAVLGRRAPAWAPPPRDG</sequence>
<dbReference type="GO" id="GO:0004300">
    <property type="term" value="F:enoyl-CoA hydratase activity"/>
    <property type="evidence" value="ECO:0007669"/>
    <property type="project" value="UniProtKB-EC"/>
</dbReference>
<accession>A0A1L7CWP2</accession>
<dbReference type="InterPro" id="IPR014748">
    <property type="entry name" value="Enoyl-CoA_hydra_C"/>
</dbReference>
<dbReference type="PANTHER" id="PTHR42964">
    <property type="entry name" value="ENOYL-COA HYDRATASE"/>
    <property type="match status" value="1"/>
</dbReference>
<keyword evidence="3" id="KW-1185">Reference proteome</keyword>
<gene>
    <name evidence="2" type="ORF">CSPHI_03400</name>
</gene>
<protein>
    <submittedName>
        <fullName evidence="2">Enoyl-CoA hydratase</fullName>
        <ecNumber evidence="2">4.2.1.17</ecNumber>
    </submittedName>
</protein>
<name>A0A1L7CWP2_9CORY</name>
<dbReference type="CDD" id="cd06558">
    <property type="entry name" value="crotonase-like"/>
    <property type="match status" value="1"/>
</dbReference>
<dbReference type="InterPro" id="IPR029045">
    <property type="entry name" value="ClpP/crotonase-like_dom_sf"/>
</dbReference>
<dbReference type="Proteomes" id="UP000185469">
    <property type="component" value="Chromosome"/>
</dbReference>
<evidence type="ECO:0000313" key="2">
    <source>
        <dbReference type="EMBL" id="APT90273.1"/>
    </source>
</evidence>
<dbReference type="InterPro" id="IPR051683">
    <property type="entry name" value="Enoyl-CoA_Hydratase/Isomerase"/>
</dbReference>
<dbReference type="OrthoDB" id="370015at2"/>
<organism evidence="2 3">
    <name type="scientific">Corynebacterium sphenisci DSM 44792</name>
    <dbReference type="NCBI Taxonomy" id="1437874"/>
    <lineage>
        <taxon>Bacteria</taxon>
        <taxon>Bacillati</taxon>
        <taxon>Actinomycetota</taxon>
        <taxon>Actinomycetes</taxon>
        <taxon>Mycobacteriales</taxon>
        <taxon>Corynebacteriaceae</taxon>
        <taxon>Corynebacterium</taxon>
    </lineage>
</organism>
<evidence type="ECO:0000313" key="3">
    <source>
        <dbReference type="Proteomes" id="UP000185469"/>
    </source>
</evidence>
<dbReference type="Pfam" id="PF00378">
    <property type="entry name" value="ECH_1"/>
    <property type="match status" value="1"/>
</dbReference>
<dbReference type="EMBL" id="CP009248">
    <property type="protein sequence ID" value="APT90273.1"/>
    <property type="molecule type" value="Genomic_DNA"/>
</dbReference>
<dbReference type="EC" id="4.2.1.17" evidence="2"/>
<dbReference type="NCBIfam" id="NF005879">
    <property type="entry name" value="PRK07827.1"/>
    <property type="match status" value="1"/>
</dbReference>
<proteinExistence type="inferred from homology"/>
<comment type="similarity">
    <text evidence="1">Belongs to the enoyl-CoA hydratase/isomerase family.</text>
</comment>
<dbReference type="KEGG" id="csph:CSPHI_03400"/>
<dbReference type="Gene3D" id="1.10.12.10">
    <property type="entry name" value="Lyase 2-enoyl-coa Hydratase, Chain A, domain 2"/>
    <property type="match status" value="1"/>
</dbReference>
<evidence type="ECO:0000256" key="1">
    <source>
        <dbReference type="ARBA" id="ARBA00005254"/>
    </source>
</evidence>
<keyword evidence="2" id="KW-0456">Lyase</keyword>
<dbReference type="SUPFAM" id="SSF52096">
    <property type="entry name" value="ClpP/crotonase"/>
    <property type="match status" value="1"/>
</dbReference>
<dbReference type="PANTHER" id="PTHR42964:SF1">
    <property type="entry name" value="POLYKETIDE BIOSYNTHESIS ENOYL-COA HYDRATASE PKSH-RELATED"/>
    <property type="match status" value="1"/>
</dbReference>
<dbReference type="STRING" id="1437874.CSPHI_03400"/>
<reference evidence="2 3" key="1">
    <citation type="submission" date="2014-08" db="EMBL/GenBank/DDBJ databases">
        <title>Complete genome sequence of Corynebacterium sphenisci CECT 5990(T) (=DSM 44792(T)), isolated from healthy wild penguins.</title>
        <authorList>
            <person name="Ruckert C."/>
            <person name="Albersmeier A."/>
            <person name="Winkler A."/>
            <person name="Kalinowski J."/>
        </authorList>
    </citation>
    <scope>NUCLEOTIDE SEQUENCE [LARGE SCALE GENOMIC DNA]</scope>
    <source>
        <strain evidence="2 3">DSM 44792</strain>
    </source>
</reference>
<dbReference type="InterPro" id="IPR001753">
    <property type="entry name" value="Enoyl-CoA_hydra/iso"/>
</dbReference>
<dbReference type="Gene3D" id="3.90.226.10">
    <property type="entry name" value="2-enoyl-CoA Hydratase, Chain A, domain 1"/>
    <property type="match status" value="1"/>
</dbReference>